<evidence type="ECO:0000313" key="1">
    <source>
        <dbReference type="EMBL" id="EER75605.1"/>
    </source>
</evidence>
<dbReference type="HOGENOM" id="CLU_3031345_0_0_9"/>
<name>C5R821_WEIPA</name>
<reference evidence="1 2" key="1">
    <citation type="submission" date="2009-04" db="EMBL/GenBank/DDBJ databases">
        <authorList>
            <person name="Qin X."/>
            <person name="Bachman B."/>
            <person name="Battles P."/>
            <person name="Bell A."/>
            <person name="Bess C."/>
            <person name="Bickham C."/>
            <person name="Chaboub L."/>
            <person name="Chen D."/>
            <person name="Coyle M."/>
            <person name="Deiros D.R."/>
            <person name="Dinh H."/>
            <person name="Forbes L."/>
            <person name="Fowler G."/>
            <person name="Francisco L."/>
            <person name="Fu Q."/>
            <person name="Gubbala S."/>
            <person name="Hale W."/>
            <person name="Han Y."/>
            <person name="Hemphill L."/>
            <person name="Highlander S.K."/>
            <person name="Hirani K."/>
            <person name="Hogues M."/>
            <person name="Jackson L."/>
            <person name="Jakkamsetti A."/>
            <person name="Javaid M."/>
            <person name="Jiang H."/>
            <person name="Korchina V."/>
            <person name="Kovar C."/>
            <person name="Lara F."/>
            <person name="Lee S."/>
            <person name="Mata R."/>
            <person name="Mathew T."/>
            <person name="Moen C."/>
            <person name="Morales K."/>
            <person name="Munidasa M."/>
            <person name="Nazareth L."/>
            <person name="Ngo R."/>
            <person name="Nguyen L."/>
            <person name="Okwuonu G."/>
            <person name="Ongeri F."/>
            <person name="Patil S."/>
            <person name="Petrosino J."/>
            <person name="Pham C."/>
            <person name="Pham P."/>
            <person name="Pu L.-L."/>
            <person name="Puazo M."/>
            <person name="Raj R."/>
            <person name="Reid J."/>
            <person name="Rouhana J."/>
            <person name="Saada N."/>
            <person name="Shang Y."/>
            <person name="Simmons D."/>
            <person name="Thornton R."/>
            <person name="Warren J."/>
            <person name="Weissenberger G."/>
            <person name="Zhang J."/>
            <person name="Zhang L."/>
            <person name="Zhou C."/>
            <person name="Zhu D."/>
            <person name="Muzny D."/>
            <person name="Worley K."/>
            <person name="Gibbs R."/>
        </authorList>
    </citation>
    <scope>NUCLEOTIDE SEQUENCE [LARGE SCALE GENOMIC DNA]</scope>
    <source>
        <strain evidence="1 2">ATCC 33313</strain>
    </source>
</reference>
<accession>C5R821</accession>
<organism evidence="1 2">
    <name type="scientific">Weissella paramesenteroides ATCC 33313</name>
    <dbReference type="NCBI Taxonomy" id="585506"/>
    <lineage>
        <taxon>Bacteria</taxon>
        <taxon>Bacillati</taxon>
        <taxon>Bacillota</taxon>
        <taxon>Bacilli</taxon>
        <taxon>Lactobacillales</taxon>
        <taxon>Lactobacillaceae</taxon>
        <taxon>Weissella</taxon>
    </lineage>
</organism>
<comment type="caution">
    <text evidence="1">The sequence shown here is derived from an EMBL/GenBank/DDBJ whole genome shotgun (WGS) entry which is preliminary data.</text>
</comment>
<protein>
    <submittedName>
        <fullName evidence="1">Uncharacterized protein</fullName>
    </submittedName>
</protein>
<dbReference type="Proteomes" id="UP000004528">
    <property type="component" value="Unassembled WGS sequence"/>
</dbReference>
<evidence type="ECO:0000313" key="2">
    <source>
        <dbReference type="Proteomes" id="UP000004528"/>
    </source>
</evidence>
<gene>
    <name evidence="1" type="ORF">HMPREF0877_0116</name>
</gene>
<dbReference type="EMBL" id="ACKU01000004">
    <property type="protein sequence ID" value="EER75605.1"/>
    <property type="molecule type" value="Genomic_DNA"/>
</dbReference>
<dbReference type="RefSeq" id="WP_002829033.1">
    <property type="nucleotide sequence ID" value="NZ_GG697136.1"/>
</dbReference>
<dbReference type="STRING" id="585506.HMPREF0877_0116"/>
<keyword evidence="2" id="KW-1185">Reference proteome</keyword>
<proteinExistence type="predicted"/>
<sequence length="55" mass="6248">MAEHVTVKLDTKLVMEGDDEVFYSEVAELLKDGYKIQPIKTAVLAKTTEVDSYER</sequence>
<dbReference type="AlphaFoldDB" id="C5R821"/>